<protein>
    <submittedName>
        <fullName evidence="3">Restriction endonuclease subunit M</fullName>
    </submittedName>
</protein>
<dbReference type="AlphaFoldDB" id="A0A7C4UFM8"/>
<dbReference type="GO" id="GO:0004519">
    <property type="term" value="F:endonuclease activity"/>
    <property type="evidence" value="ECO:0007669"/>
    <property type="project" value="UniProtKB-KW"/>
</dbReference>
<dbReference type="Pfam" id="PF13588">
    <property type="entry name" value="HSDR_N_2"/>
    <property type="match status" value="1"/>
</dbReference>
<dbReference type="GO" id="GO:0008170">
    <property type="term" value="F:N-methyltransferase activity"/>
    <property type="evidence" value="ECO:0007669"/>
    <property type="project" value="InterPro"/>
</dbReference>
<proteinExistence type="predicted"/>
<evidence type="ECO:0000259" key="2">
    <source>
        <dbReference type="Pfam" id="PF13588"/>
    </source>
</evidence>
<feature type="domain" description="DNA methylase adenine-specific" evidence="1">
    <location>
        <begin position="291"/>
        <end position="619"/>
    </location>
</feature>
<evidence type="ECO:0000259" key="1">
    <source>
        <dbReference type="Pfam" id="PF02384"/>
    </source>
</evidence>
<dbReference type="InterPro" id="IPR029464">
    <property type="entry name" value="HSDR_N"/>
</dbReference>
<dbReference type="SUPFAM" id="SSF53335">
    <property type="entry name" value="S-adenosyl-L-methionine-dependent methyltransferases"/>
    <property type="match status" value="1"/>
</dbReference>
<organism evidence="3">
    <name type="scientific">candidate division WOR-3 bacterium</name>
    <dbReference type="NCBI Taxonomy" id="2052148"/>
    <lineage>
        <taxon>Bacteria</taxon>
        <taxon>Bacteria division WOR-3</taxon>
    </lineage>
</organism>
<gene>
    <name evidence="3" type="ORF">ENV67_02885</name>
</gene>
<keyword evidence="3" id="KW-0255">Endonuclease</keyword>
<dbReference type="InterPro" id="IPR052916">
    <property type="entry name" value="Type-I_RE_MTase_Subunit"/>
</dbReference>
<dbReference type="Pfam" id="PF02384">
    <property type="entry name" value="N6_Mtase"/>
    <property type="match status" value="1"/>
</dbReference>
<keyword evidence="3" id="KW-0540">Nuclease</keyword>
<comment type="caution">
    <text evidence="3">The sequence shown here is derived from an EMBL/GenBank/DDBJ whole genome shotgun (WGS) entry which is preliminary data.</text>
</comment>
<keyword evidence="3" id="KW-0378">Hydrolase</keyword>
<dbReference type="EMBL" id="DTHG01000034">
    <property type="protein sequence ID" value="HGW91470.1"/>
    <property type="molecule type" value="Genomic_DNA"/>
</dbReference>
<accession>A0A7C4UFM8</accession>
<evidence type="ECO:0000313" key="3">
    <source>
        <dbReference type="EMBL" id="HGW91470.1"/>
    </source>
</evidence>
<dbReference type="PANTHER" id="PTHR42998:SF1">
    <property type="entry name" value="TYPE I RESTRICTION ENZYME HINDI METHYLASE SUBUNIT"/>
    <property type="match status" value="1"/>
</dbReference>
<dbReference type="PANTHER" id="PTHR42998">
    <property type="entry name" value="TYPE I RESTRICTION ENZYME HINDVIIP M PROTEIN-RELATED"/>
    <property type="match status" value="1"/>
</dbReference>
<sequence>MPEKEYKPTEELEAKEGYIKDFLTNRLIRLTPEEQTRQIMLMRLVQEYEYPKEWIKTEFEIQKGSKRIGPADIVVFRDGKSKDQENIWIIVETKRKERSDGIEQLKTYLSPCKGAKFGIWFNGQDIAYLEVLDHAPYFREVLKIPKCGETTIHLPEKKDLKPAPELRSIFETCHNYIYANEGLLKEKVFNEVLKLIFIKMVDEKRISAKCEFGITSEEEEEIKEGKPSAFTERITKLFEEVKSRYSDVFDQNERINLKPITLAFVVSQLQEYSLIETKADVKGVAFQTFVYAHQRGERGEFFTPHPIVELAVEMLDPKDDEKFIDPACGSAGFLVSGMNYVKEKFIKERPDKKSKANEFLKEYAHAHIAGIDINPDLSKVAKMHMILYDDGHTGIFCANSLLPLDELEDIATKSGVPRSLRPYPNWFDVLMTNPPFGSKGKITDKRILKQFELGYKWKQDKTTGKWVKTDELQNGQVPDILFIERCLQLLKDGGRMAIVLPDGNLNNSSLGYVREFIQQKARILAVVSMPVGTFMQAGVNPKTSVLFLQKLNEDELNKLKKENYPIFMAVVEKIGYDLNSKTPKVMFKKDEKGEIIKDEKGEPIIDTDIPEIISAFKEFKRKYSLDF</sequence>
<dbReference type="GO" id="GO:0003677">
    <property type="term" value="F:DNA binding"/>
    <property type="evidence" value="ECO:0007669"/>
    <property type="project" value="InterPro"/>
</dbReference>
<dbReference type="InterPro" id="IPR029063">
    <property type="entry name" value="SAM-dependent_MTases_sf"/>
</dbReference>
<name>A0A7C4UFM8_UNCW3</name>
<dbReference type="PRINTS" id="PR00507">
    <property type="entry name" value="N12N6MTFRASE"/>
</dbReference>
<reference evidence="3" key="1">
    <citation type="journal article" date="2020" name="mSystems">
        <title>Genome- and Community-Level Interaction Insights into Carbon Utilization and Element Cycling Functions of Hydrothermarchaeota in Hydrothermal Sediment.</title>
        <authorList>
            <person name="Zhou Z."/>
            <person name="Liu Y."/>
            <person name="Xu W."/>
            <person name="Pan J."/>
            <person name="Luo Z.H."/>
            <person name="Li M."/>
        </authorList>
    </citation>
    <scope>NUCLEOTIDE SEQUENCE [LARGE SCALE GENOMIC DNA]</scope>
    <source>
        <strain evidence="3">SpSt-780</strain>
    </source>
</reference>
<dbReference type="Gene3D" id="3.40.50.150">
    <property type="entry name" value="Vaccinia Virus protein VP39"/>
    <property type="match status" value="1"/>
</dbReference>
<dbReference type="InterPro" id="IPR003356">
    <property type="entry name" value="DNA_methylase_A-5"/>
</dbReference>
<feature type="domain" description="Type I restriction enzyme R protein N-terminal" evidence="2">
    <location>
        <begin position="32"/>
        <end position="145"/>
    </location>
</feature>